<evidence type="ECO:0000259" key="1">
    <source>
        <dbReference type="Pfam" id="PF12937"/>
    </source>
</evidence>
<reference evidence="2 3" key="1">
    <citation type="journal article" date="2022" name="Nat. Plants">
        <title>Genomes of leafy and leafless Platanthera orchids illuminate the evolution of mycoheterotrophy.</title>
        <authorList>
            <person name="Li M.H."/>
            <person name="Liu K.W."/>
            <person name="Li Z."/>
            <person name="Lu H.C."/>
            <person name="Ye Q.L."/>
            <person name="Zhang D."/>
            <person name="Wang J.Y."/>
            <person name="Li Y.F."/>
            <person name="Zhong Z.M."/>
            <person name="Liu X."/>
            <person name="Yu X."/>
            <person name="Liu D.K."/>
            <person name="Tu X.D."/>
            <person name="Liu B."/>
            <person name="Hao Y."/>
            <person name="Liao X.Y."/>
            <person name="Jiang Y.T."/>
            <person name="Sun W.H."/>
            <person name="Chen J."/>
            <person name="Chen Y.Q."/>
            <person name="Ai Y."/>
            <person name="Zhai J.W."/>
            <person name="Wu S.S."/>
            <person name="Zhou Z."/>
            <person name="Hsiao Y.Y."/>
            <person name="Wu W.L."/>
            <person name="Chen Y.Y."/>
            <person name="Lin Y.F."/>
            <person name="Hsu J.L."/>
            <person name="Li C.Y."/>
            <person name="Wang Z.W."/>
            <person name="Zhao X."/>
            <person name="Zhong W.Y."/>
            <person name="Ma X.K."/>
            <person name="Ma L."/>
            <person name="Huang J."/>
            <person name="Chen G.Z."/>
            <person name="Huang M.Z."/>
            <person name="Huang L."/>
            <person name="Peng D.H."/>
            <person name="Luo Y.B."/>
            <person name="Zou S.Q."/>
            <person name="Chen S.P."/>
            <person name="Lan S."/>
            <person name="Tsai W.C."/>
            <person name="Van de Peer Y."/>
            <person name="Liu Z.J."/>
        </authorList>
    </citation>
    <scope>NUCLEOTIDE SEQUENCE [LARGE SCALE GENOMIC DNA]</scope>
    <source>
        <strain evidence="2">Lor287</strain>
    </source>
</reference>
<dbReference type="EMBL" id="JBBWWQ010000020">
    <property type="protein sequence ID" value="KAK8916483.1"/>
    <property type="molecule type" value="Genomic_DNA"/>
</dbReference>
<dbReference type="Proteomes" id="UP001418222">
    <property type="component" value="Unassembled WGS sequence"/>
</dbReference>
<evidence type="ECO:0000313" key="3">
    <source>
        <dbReference type="Proteomes" id="UP001418222"/>
    </source>
</evidence>
<feature type="domain" description="F-box" evidence="1">
    <location>
        <begin position="10"/>
        <end position="53"/>
    </location>
</feature>
<gene>
    <name evidence="2" type="ORF">KSP39_PZI023130</name>
</gene>
<keyword evidence="3" id="KW-1185">Reference proteome</keyword>
<dbReference type="PANTHER" id="PTHR16008:SF4">
    <property type="entry name" value="F-BOX ONLY PROTEIN 4"/>
    <property type="match status" value="1"/>
</dbReference>
<dbReference type="InterPro" id="IPR036047">
    <property type="entry name" value="F-box-like_dom_sf"/>
</dbReference>
<dbReference type="GO" id="GO:0031146">
    <property type="term" value="P:SCF-dependent proteasomal ubiquitin-dependent protein catabolic process"/>
    <property type="evidence" value="ECO:0007669"/>
    <property type="project" value="InterPro"/>
</dbReference>
<dbReference type="GO" id="GO:0000209">
    <property type="term" value="P:protein polyubiquitination"/>
    <property type="evidence" value="ECO:0007669"/>
    <property type="project" value="TreeGrafter"/>
</dbReference>
<dbReference type="GO" id="GO:0019005">
    <property type="term" value="C:SCF ubiquitin ligase complex"/>
    <property type="evidence" value="ECO:0007669"/>
    <property type="project" value="TreeGrafter"/>
</dbReference>
<dbReference type="Gene3D" id="1.20.1280.50">
    <property type="match status" value="1"/>
</dbReference>
<dbReference type="Pfam" id="PF12937">
    <property type="entry name" value="F-box-like"/>
    <property type="match status" value="1"/>
</dbReference>
<protein>
    <recommendedName>
        <fullName evidence="1">F-box domain-containing protein</fullName>
    </recommendedName>
</protein>
<dbReference type="InterPro" id="IPR001810">
    <property type="entry name" value="F-box_dom"/>
</dbReference>
<dbReference type="InterPro" id="IPR039588">
    <property type="entry name" value="FBXO4"/>
</dbReference>
<sequence length="268" mass="30301">MSTPPWEPSWSSIPDDIALMIVSLLEAIDVCSLGSCSRFWRGICVSDLLWMCLAKRRWPMLFSAADPRGSFQILGVFYGLDDEISQNPRPPVLPLQGWREGYIYKHQSLATSVSIMKGFVKQCTQTESLEVGHYLEAVSYLHSHQLGFKDVQMFLFSKCCSALLNLVGLHYCLLRLEIPPGEVAEALSRSQVSEREICVRWFKLGRWFFGFRLPDEQLSRSISLGELVMDKGNEVLRVLNRGAVHEVIRVHIAPAIPRPSCSRVGSEN</sequence>
<name>A0AAP0FUQ3_9ASPA</name>
<comment type="caution">
    <text evidence="2">The sequence shown here is derived from an EMBL/GenBank/DDBJ whole genome shotgun (WGS) entry which is preliminary data.</text>
</comment>
<organism evidence="2 3">
    <name type="scientific">Platanthera zijinensis</name>
    <dbReference type="NCBI Taxonomy" id="2320716"/>
    <lineage>
        <taxon>Eukaryota</taxon>
        <taxon>Viridiplantae</taxon>
        <taxon>Streptophyta</taxon>
        <taxon>Embryophyta</taxon>
        <taxon>Tracheophyta</taxon>
        <taxon>Spermatophyta</taxon>
        <taxon>Magnoliopsida</taxon>
        <taxon>Liliopsida</taxon>
        <taxon>Asparagales</taxon>
        <taxon>Orchidaceae</taxon>
        <taxon>Orchidoideae</taxon>
        <taxon>Orchideae</taxon>
        <taxon>Orchidinae</taxon>
        <taxon>Platanthera</taxon>
    </lineage>
</organism>
<dbReference type="SUPFAM" id="SSF81383">
    <property type="entry name" value="F-box domain"/>
    <property type="match status" value="1"/>
</dbReference>
<evidence type="ECO:0000313" key="2">
    <source>
        <dbReference type="EMBL" id="KAK8916483.1"/>
    </source>
</evidence>
<dbReference type="AlphaFoldDB" id="A0AAP0FUQ3"/>
<proteinExistence type="predicted"/>
<dbReference type="PANTHER" id="PTHR16008">
    <property type="entry name" value="F-BOX ONLY PROTEIN 4"/>
    <property type="match status" value="1"/>
</dbReference>
<accession>A0AAP0FUQ3</accession>